<accession>A0A8K0EIF9</accession>
<dbReference type="Pfam" id="PF00452">
    <property type="entry name" value="Bcl-2"/>
    <property type="match status" value="1"/>
</dbReference>
<evidence type="ECO:0000313" key="7">
    <source>
        <dbReference type="Proteomes" id="UP000838412"/>
    </source>
</evidence>
<feature type="region of interest" description="Disordered" evidence="3">
    <location>
        <begin position="1"/>
        <end position="31"/>
    </location>
</feature>
<keyword evidence="4" id="KW-1133">Transmembrane helix</keyword>
<evidence type="ECO:0000256" key="4">
    <source>
        <dbReference type="SAM" id="Phobius"/>
    </source>
</evidence>
<feature type="transmembrane region" description="Helical" evidence="4">
    <location>
        <begin position="247"/>
        <end position="268"/>
    </location>
</feature>
<dbReference type="GO" id="GO:0051400">
    <property type="term" value="F:BH domain binding"/>
    <property type="evidence" value="ECO:0007669"/>
    <property type="project" value="TreeGrafter"/>
</dbReference>
<dbReference type="PANTHER" id="PTHR11256:SF21">
    <property type="entry name" value="BCL-2 BCL-2 HOMOLOGY REGION 1-3 DOMAIN-CONTAINING PROTEIN"/>
    <property type="match status" value="1"/>
</dbReference>
<dbReference type="InterPro" id="IPR046371">
    <property type="entry name" value="Bcl-2_BH1-3"/>
</dbReference>
<dbReference type="EMBL" id="OV696687">
    <property type="protein sequence ID" value="CAH1254470.1"/>
    <property type="molecule type" value="Genomic_DNA"/>
</dbReference>
<keyword evidence="7" id="KW-1185">Reference proteome</keyword>
<keyword evidence="4" id="KW-0472">Membrane</keyword>
<proteinExistence type="inferred from homology"/>
<dbReference type="Gene3D" id="1.10.437.10">
    <property type="entry name" value="Blc2-like"/>
    <property type="match status" value="1"/>
</dbReference>
<evidence type="ECO:0000256" key="3">
    <source>
        <dbReference type="SAM" id="MobiDB-lite"/>
    </source>
</evidence>
<dbReference type="InterPro" id="IPR036834">
    <property type="entry name" value="Bcl-2-like_sf"/>
</dbReference>
<dbReference type="GO" id="GO:0005741">
    <property type="term" value="C:mitochondrial outer membrane"/>
    <property type="evidence" value="ECO:0007669"/>
    <property type="project" value="TreeGrafter"/>
</dbReference>
<dbReference type="InterPro" id="IPR026298">
    <property type="entry name" value="Bcl-2_fam"/>
</dbReference>
<dbReference type="GO" id="GO:0001836">
    <property type="term" value="P:release of cytochrome c from mitochondria"/>
    <property type="evidence" value="ECO:0007669"/>
    <property type="project" value="TreeGrafter"/>
</dbReference>
<dbReference type="GO" id="GO:0008630">
    <property type="term" value="P:intrinsic apoptotic signaling pathway in response to DNA damage"/>
    <property type="evidence" value="ECO:0007669"/>
    <property type="project" value="TreeGrafter"/>
</dbReference>
<reference evidence="6" key="1">
    <citation type="submission" date="2022-01" db="EMBL/GenBank/DDBJ databases">
        <authorList>
            <person name="Braso-Vives M."/>
        </authorList>
    </citation>
    <scope>NUCLEOTIDE SEQUENCE</scope>
</reference>
<evidence type="ECO:0000256" key="1">
    <source>
        <dbReference type="ARBA" id="ARBA00009458"/>
    </source>
</evidence>
<dbReference type="Proteomes" id="UP000838412">
    <property type="component" value="Chromosome 2"/>
</dbReference>
<dbReference type="PANTHER" id="PTHR11256">
    <property type="entry name" value="BCL-2 RELATED"/>
    <property type="match status" value="1"/>
</dbReference>
<sequence length="274" mass="30881">MASTDSQSPGHFPMTSQSSNDDGEVFEDNDGYTRRRSSSVFLERTHSFRDGLRLKFERSRVVSEAKSQGEEMMRRYLRQEVERAGFPVPRPAMVSVDSRQSTSGAEEDTQLSADASLLAIDVEPLTRQLVHLIKKYVYVSKGEMERLWQKAALEIQREDSPRTSSEFAKEIRSSLFKNGITMKRIVVLIIFCRDLTVANLKQGRKERAADIVSWSVSFIGKWVSDWVAPNGGWAKVLAPPECQTNRLLYTAATVLILTCAAVGLGVLFQNKRLQ</sequence>
<organism evidence="6 7">
    <name type="scientific">Branchiostoma lanceolatum</name>
    <name type="common">Common lancelet</name>
    <name type="synonym">Amphioxus lanceolatum</name>
    <dbReference type="NCBI Taxonomy" id="7740"/>
    <lineage>
        <taxon>Eukaryota</taxon>
        <taxon>Metazoa</taxon>
        <taxon>Chordata</taxon>
        <taxon>Cephalochordata</taxon>
        <taxon>Leptocardii</taxon>
        <taxon>Amphioxiformes</taxon>
        <taxon>Branchiostomatidae</taxon>
        <taxon>Branchiostoma</taxon>
    </lineage>
</organism>
<feature type="domain" description="Bcl-2 Bcl-2 homology region 1-3" evidence="5">
    <location>
        <begin position="145"/>
        <end position="233"/>
    </location>
</feature>
<dbReference type="AlphaFoldDB" id="A0A8K0EIF9"/>
<gene>
    <name evidence="6" type="primary">Hypp1361</name>
    <name evidence="6" type="ORF">BLAG_LOCUS13866</name>
</gene>
<comment type="similarity">
    <text evidence="1">Belongs to the Bcl-2 family.</text>
</comment>
<protein>
    <submittedName>
        <fullName evidence="6">Hypp1361 protein</fullName>
    </submittedName>
</protein>
<dbReference type="InterPro" id="IPR002475">
    <property type="entry name" value="Bcl2-like"/>
</dbReference>
<feature type="compositionally biased region" description="Acidic residues" evidence="3">
    <location>
        <begin position="21"/>
        <end position="30"/>
    </location>
</feature>
<evidence type="ECO:0000256" key="2">
    <source>
        <dbReference type="ARBA" id="ARBA00022703"/>
    </source>
</evidence>
<keyword evidence="4" id="KW-0812">Transmembrane</keyword>
<evidence type="ECO:0000313" key="6">
    <source>
        <dbReference type="EMBL" id="CAH1254470.1"/>
    </source>
</evidence>
<evidence type="ECO:0000259" key="5">
    <source>
        <dbReference type="Pfam" id="PF00452"/>
    </source>
</evidence>
<dbReference type="GO" id="GO:0042981">
    <property type="term" value="P:regulation of apoptotic process"/>
    <property type="evidence" value="ECO:0007669"/>
    <property type="project" value="InterPro"/>
</dbReference>
<feature type="compositionally biased region" description="Polar residues" evidence="3">
    <location>
        <begin position="1"/>
        <end position="20"/>
    </location>
</feature>
<dbReference type="OrthoDB" id="6080198at2759"/>
<dbReference type="PROSITE" id="PS50062">
    <property type="entry name" value="BCL2_FAMILY"/>
    <property type="match status" value="1"/>
</dbReference>
<name>A0A8K0EIF9_BRALA</name>
<keyword evidence="2" id="KW-0053">Apoptosis</keyword>
<dbReference type="GO" id="GO:0097192">
    <property type="term" value="P:extrinsic apoptotic signaling pathway in absence of ligand"/>
    <property type="evidence" value="ECO:0007669"/>
    <property type="project" value="TreeGrafter"/>
</dbReference>
<dbReference type="SUPFAM" id="SSF56854">
    <property type="entry name" value="Bcl-2 inhibitors of programmed cell death"/>
    <property type="match status" value="1"/>
</dbReference>